<protein>
    <submittedName>
        <fullName evidence="2">Uncharacterized protein</fullName>
    </submittedName>
</protein>
<dbReference type="Proteomes" id="UP001633002">
    <property type="component" value="Unassembled WGS sequence"/>
</dbReference>
<comment type="caution">
    <text evidence="2">The sequence shown here is derived from an EMBL/GenBank/DDBJ whole genome shotgun (WGS) entry which is preliminary data.</text>
</comment>
<accession>A0ABD3H7M5</accession>
<evidence type="ECO:0000313" key="2">
    <source>
        <dbReference type="EMBL" id="KAL3686534.1"/>
    </source>
</evidence>
<feature type="compositionally biased region" description="Basic and acidic residues" evidence="1">
    <location>
        <begin position="12"/>
        <end position="27"/>
    </location>
</feature>
<sequence length="142" mass="16687">MIRSTLYPPSSEGRKLDQARDPVREGNSRFGRRKKKKQTYLKLDVDTLKRPGRMELVKSAAQDKARLSSLGSKQEELTRVREEMENDHSEGIRERYTRLEKEVRDLELIEASIIRQRSRIRWAKLGDAFTKFFFGCLKSKQV</sequence>
<feature type="region of interest" description="Disordered" evidence="1">
    <location>
        <begin position="1"/>
        <end position="36"/>
    </location>
</feature>
<feature type="compositionally biased region" description="Basic and acidic residues" evidence="1">
    <location>
        <begin position="73"/>
        <end position="91"/>
    </location>
</feature>
<proteinExistence type="predicted"/>
<name>A0ABD3H7M5_9MARC</name>
<keyword evidence="3" id="KW-1185">Reference proteome</keyword>
<organism evidence="2 3">
    <name type="scientific">Riccia sorocarpa</name>
    <dbReference type="NCBI Taxonomy" id="122646"/>
    <lineage>
        <taxon>Eukaryota</taxon>
        <taxon>Viridiplantae</taxon>
        <taxon>Streptophyta</taxon>
        <taxon>Embryophyta</taxon>
        <taxon>Marchantiophyta</taxon>
        <taxon>Marchantiopsida</taxon>
        <taxon>Marchantiidae</taxon>
        <taxon>Marchantiales</taxon>
        <taxon>Ricciaceae</taxon>
        <taxon>Riccia</taxon>
    </lineage>
</organism>
<gene>
    <name evidence="2" type="ORF">R1sor_009108</name>
</gene>
<dbReference type="EMBL" id="JBJQOH010000005">
    <property type="protein sequence ID" value="KAL3686534.1"/>
    <property type="molecule type" value="Genomic_DNA"/>
</dbReference>
<evidence type="ECO:0000313" key="3">
    <source>
        <dbReference type="Proteomes" id="UP001633002"/>
    </source>
</evidence>
<evidence type="ECO:0000256" key="1">
    <source>
        <dbReference type="SAM" id="MobiDB-lite"/>
    </source>
</evidence>
<dbReference type="AlphaFoldDB" id="A0ABD3H7M5"/>
<feature type="region of interest" description="Disordered" evidence="1">
    <location>
        <begin position="66"/>
        <end position="91"/>
    </location>
</feature>
<reference evidence="2 3" key="1">
    <citation type="submission" date="2024-09" db="EMBL/GenBank/DDBJ databases">
        <title>Chromosome-scale assembly of Riccia sorocarpa.</title>
        <authorList>
            <person name="Paukszto L."/>
        </authorList>
    </citation>
    <scope>NUCLEOTIDE SEQUENCE [LARGE SCALE GENOMIC DNA]</scope>
    <source>
        <strain evidence="2">LP-2024</strain>
        <tissue evidence="2">Aerial parts of the thallus</tissue>
    </source>
</reference>